<sequence length="400" mass="45886">MQYKILYISKSFLRGGAAQGNNKVILALESVGHKIIKIDENEVFKYNLFIKIFRRIERVIEKIMLPENVDGHFVRMWGPTVKIKNVIDQYLPDIVQVGFSGGNILSFKEIAEIDMPIVFRMSDLWPFSGYSHYPTQVELNYIDKIKRYICVRIFNHNYKNDVVSCLRKSNIYIAFPSLWLKNSIAGKMSRVNNLSVIRNSYMYSLSESNKIEKQDKHATDKNIVLVVVASKLDDYRKGVWGLKRYLNDLVKGIPIKYLLIGNYSVKMKREFDRCSDGVVFYGPLNNKDVINVISSANYLLCPSIYDNSPNVILEAYSVMVPVIVQCGGGAAEYVKDGYNGLFFDFLNSLPGDLSKLIVSEKSKGIKKENCYQTLLDDYSLKKIGDDYTKLYEKALVSYQR</sequence>
<dbReference type="EMBL" id="CP000492">
    <property type="protein sequence ID" value="ABL66616.1"/>
    <property type="molecule type" value="Genomic_DNA"/>
</dbReference>
<evidence type="ECO:0000313" key="2">
    <source>
        <dbReference type="EMBL" id="ABL66616.1"/>
    </source>
</evidence>
<keyword evidence="2" id="KW-0808">Transferase</keyword>
<dbReference type="OrthoDB" id="9768685at2"/>
<proteinExistence type="predicted"/>
<dbReference type="PANTHER" id="PTHR12526:SF630">
    <property type="entry name" value="GLYCOSYLTRANSFERASE"/>
    <property type="match status" value="1"/>
</dbReference>
<evidence type="ECO:0000259" key="1">
    <source>
        <dbReference type="Pfam" id="PF00534"/>
    </source>
</evidence>
<evidence type="ECO:0000313" key="3">
    <source>
        <dbReference type="Proteomes" id="UP000008701"/>
    </source>
</evidence>
<feature type="domain" description="Glycosyl transferase family 1" evidence="1">
    <location>
        <begin position="211"/>
        <end position="345"/>
    </location>
</feature>
<dbReference type="KEGG" id="cph:Cpha266_2630"/>
<dbReference type="HOGENOM" id="CLU_009583_28_2_10"/>
<dbReference type="eggNOG" id="COG0297">
    <property type="taxonomic scope" value="Bacteria"/>
</dbReference>
<reference evidence="2 3" key="1">
    <citation type="submission" date="2006-12" db="EMBL/GenBank/DDBJ databases">
        <title>Complete sequence of Chlorobium phaeobacteroides DSM 266.</title>
        <authorList>
            <consortium name="US DOE Joint Genome Institute"/>
            <person name="Copeland A."/>
            <person name="Lucas S."/>
            <person name="Lapidus A."/>
            <person name="Barry K."/>
            <person name="Detter J.C."/>
            <person name="Glavina del Rio T."/>
            <person name="Hammon N."/>
            <person name="Israni S."/>
            <person name="Pitluck S."/>
            <person name="Goltsman E."/>
            <person name="Schmutz J."/>
            <person name="Larimer F."/>
            <person name="Land M."/>
            <person name="Hauser L."/>
            <person name="Mikhailova N."/>
            <person name="Li T."/>
            <person name="Overmann J."/>
            <person name="Bryant D.A."/>
            <person name="Richardson P."/>
        </authorList>
    </citation>
    <scope>NUCLEOTIDE SEQUENCE [LARGE SCALE GENOMIC DNA]</scope>
    <source>
        <strain evidence="2 3">DSM 266</strain>
    </source>
</reference>
<protein>
    <submittedName>
        <fullName evidence="2">Glycosyl transferase, group 1</fullName>
    </submittedName>
</protein>
<dbReference type="Gene3D" id="3.40.50.2000">
    <property type="entry name" value="Glycogen Phosphorylase B"/>
    <property type="match status" value="2"/>
</dbReference>
<dbReference type="STRING" id="290317.Cpha266_2630"/>
<dbReference type="InterPro" id="IPR001296">
    <property type="entry name" value="Glyco_trans_1"/>
</dbReference>
<accession>A1BJN9</accession>
<dbReference type="SUPFAM" id="SSF53756">
    <property type="entry name" value="UDP-Glycosyltransferase/glycogen phosphorylase"/>
    <property type="match status" value="1"/>
</dbReference>
<keyword evidence="3" id="KW-1185">Reference proteome</keyword>
<dbReference type="Pfam" id="PF00534">
    <property type="entry name" value="Glycos_transf_1"/>
    <property type="match status" value="1"/>
</dbReference>
<name>A1BJN9_CHLPD</name>
<organism evidence="2 3">
    <name type="scientific">Chlorobium phaeobacteroides (strain DSM 266 / SMG 266 / 2430)</name>
    <dbReference type="NCBI Taxonomy" id="290317"/>
    <lineage>
        <taxon>Bacteria</taxon>
        <taxon>Pseudomonadati</taxon>
        <taxon>Chlorobiota</taxon>
        <taxon>Chlorobiia</taxon>
        <taxon>Chlorobiales</taxon>
        <taxon>Chlorobiaceae</taxon>
        <taxon>Chlorobium/Pelodictyon group</taxon>
        <taxon>Chlorobium</taxon>
    </lineage>
</organism>
<dbReference type="PANTHER" id="PTHR12526">
    <property type="entry name" value="GLYCOSYLTRANSFERASE"/>
    <property type="match status" value="1"/>
</dbReference>
<dbReference type="RefSeq" id="WP_015961147.1">
    <property type="nucleotide sequence ID" value="NC_008639.1"/>
</dbReference>
<dbReference type="GO" id="GO:0016757">
    <property type="term" value="F:glycosyltransferase activity"/>
    <property type="evidence" value="ECO:0007669"/>
    <property type="project" value="InterPro"/>
</dbReference>
<dbReference type="AlphaFoldDB" id="A1BJN9"/>
<dbReference type="Proteomes" id="UP000008701">
    <property type="component" value="Chromosome"/>
</dbReference>
<gene>
    <name evidence="2" type="ordered locus">Cpha266_2630</name>
</gene>